<sequence length="329" mass="37442">MKVNIYYGGRGLIEDPTLYVMNKLTDVLNELRVEVTRYNLYEEKNAIAMLPKTLKEADGVILATTVEWLGIGGYMQQFLDACWLYGDKEQISKLYMLPVVMASTYGEREAMTTLIKAWELLGGKASEDICAYVDDHVEFETNPDYAALIEKKAEQLYRTINQKVKVLPSSNNIVKKNILRYSSLDLTPQESEQLSIYVSDDTYVKKQKEDIEELSQFFKDMIGGNNTSADNEFIKDIKGSFKPLADFTGSYAITIADQHKTLIIEIEGEVIKCYYGEKEDADVQAKAESDILRKIVRGKVTFQQAFMAGDLTAKGNFKILRTFDQLFEF</sequence>
<keyword evidence="3" id="KW-1185">Reference proteome</keyword>
<dbReference type="InterPro" id="IPR003033">
    <property type="entry name" value="SCP2_sterol-bd_dom"/>
</dbReference>
<evidence type="ECO:0000313" key="2">
    <source>
        <dbReference type="EMBL" id="BCN32927.1"/>
    </source>
</evidence>
<name>A0A7R7ER11_9FIRM</name>
<evidence type="ECO:0000259" key="1">
    <source>
        <dbReference type="Pfam" id="PF02036"/>
    </source>
</evidence>
<dbReference type="SUPFAM" id="SSF55718">
    <property type="entry name" value="SCP-like"/>
    <property type="match status" value="1"/>
</dbReference>
<dbReference type="Gene3D" id="3.30.1050.10">
    <property type="entry name" value="SCP2 sterol-binding domain"/>
    <property type="match status" value="1"/>
</dbReference>
<protein>
    <recommendedName>
        <fullName evidence="1">SCP2 domain-containing protein</fullName>
    </recommendedName>
</protein>
<accession>A0A7R7ER11</accession>
<organism evidence="2 3">
    <name type="scientific">Anaeromicropila herbilytica</name>
    <dbReference type="NCBI Taxonomy" id="2785025"/>
    <lineage>
        <taxon>Bacteria</taxon>
        <taxon>Bacillati</taxon>
        <taxon>Bacillota</taxon>
        <taxon>Clostridia</taxon>
        <taxon>Lachnospirales</taxon>
        <taxon>Lachnospiraceae</taxon>
        <taxon>Anaeromicropila</taxon>
    </lineage>
</organism>
<gene>
    <name evidence="2" type="ORF">bsdtb5_42220</name>
</gene>
<dbReference type="EMBL" id="AP024169">
    <property type="protein sequence ID" value="BCN32927.1"/>
    <property type="molecule type" value="Genomic_DNA"/>
</dbReference>
<dbReference type="KEGG" id="ahb:bsdtb5_42220"/>
<dbReference type="Proteomes" id="UP000595897">
    <property type="component" value="Chromosome"/>
</dbReference>
<dbReference type="Pfam" id="PF02036">
    <property type="entry name" value="SCP2"/>
    <property type="match status" value="1"/>
</dbReference>
<dbReference type="InterPro" id="IPR036527">
    <property type="entry name" value="SCP2_sterol-bd_dom_sf"/>
</dbReference>
<dbReference type="InterPro" id="IPR029039">
    <property type="entry name" value="Flavoprotein-like_sf"/>
</dbReference>
<feature type="domain" description="SCP2" evidence="1">
    <location>
        <begin position="244"/>
        <end position="328"/>
    </location>
</feature>
<dbReference type="AlphaFoldDB" id="A0A7R7ER11"/>
<dbReference type="Gene3D" id="3.40.50.360">
    <property type="match status" value="1"/>
</dbReference>
<dbReference type="RefSeq" id="WP_271713927.1">
    <property type="nucleotide sequence ID" value="NZ_AP024169.1"/>
</dbReference>
<dbReference type="SUPFAM" id="SSF52218">
    <property type="entry name" value="Flavoproteins"/>
    <property type="match status" value="1"/>
</dbReference>
<reference evidence="2 3" key="1">
    <citation type="submission" date="2020-11" db="EMBL/GenBank/DDBJ databases">
        <title>Draft genome sequencing of a Lachnospiraceae strain isolated from anoxic soil subjected to BSD treatment.</title>
        <authorList>
            <person name="Uek A."/>
            <person name="Tonouchi A."/>
        </authorList>
    </citation>
    <scope>NUCLEOTIDE SEQUENCE [LARGE SCALE GENOMIC DNA]</scope>
    <source>
        <strain evidence="2 3">TB5</strain>
    </source>
</reference>
<proteinExistence type="predicted"/>
<evidence type="ECO:0000313" key="3">
    <source>
        <dbReference type="Proteomes" id="UP000595897"/>
    </source>
</evidence>